<dbReference type="InterPro" id="IPR015422">
    <property type="entry name" value="PyrdxlP-dep_Trfase_small"/>
</dbReference>
<keyword evidence="3" id="KW-1185">Reference proteome</keyword>
<dbReference type="EMBL" id="JTDI01000005">
    <property type="protein sequence ID" value="KHK90302.1"/>
    <property type="molecule type" value="Genomic_DNA"/>
</dbReference>
<evidence type="ECO:0000313" key="3">
    <source>
        <dbReference type="Proteomes" id="UP000031057"/>
    </source>
</evidence>
<dbReference type="AlphaFoldDB" id="A0A0B1ZIF4"/>
<dbReference type="STRING" id="1348853.LK12_16925"/>
<dbReference type="OrthoDB" id="9803354at2"/>
<proteinExistence type="predicted"/>
<dbReference type="GO" id="GO:0030170">
    <property type="term" value="F:pyridoxal phosphate binding"/>
    <property type="evidence" value="ECO:0007669"/>
    <property type="project" value="InterPro"/>
</dbReference>
<sequence>MAERPPTQTATSYAQWVRRSIMRNQNAHNLLVSLFESSVPEPTQLLRDVILEGFSDGVTSRYTSTFVNGNPYLVAALARDYGVSEAQVLTTTGATGALSLIYRALLKPGDRILIENPSFDLFANLAQAAGNGVDRFERSAPDYAVDPDAIEAAIGPATRLVVLSNLHNPSGMMLDDATFQALGAIAERRGVIFVFDEVYGAYAGSAARPGASRDLSPHFLSVSSLTKIYGLSTLRCGWIVGDEALVAPIRDLAGEVEFAISTLAHSIAALVVELPQRFRDNTFSVLARARPIIESYHEQWLAQGLVEGDLPEYGCIAFPRLVGVGDTLHFSNWLSDRCGVVVAPGDYFGAPGHVRLGFAMEPSQLEHGLRALTDSLLTYRETNRLTQV</sequence>
<dbReference type="InterPro" id="IPR015424">
    <property type="entry name" value="PyrdxlP-dep_Trfase"/>
</dbReference>
<evidence type="ECO:0000313" key="2">
    <source>
        <dbReference type="EMBL" id="KHK90302.1"/>
    </source>
</evidence>
<keyword evidence="2" id="KW-0808">Transferase</keyword>
<name>A0A0B1ZIF4_9SPHN</name>
<dbReference type="CDD" id="cd00609">
    <property type="entry name" value="AAT_like"/>
    <property type="match status" value="1"/>
</dbReference>
<dbReference type="PANTHER" id="PTHR43510:SF1">
    <property type="entry name" value="AMINOTRANSFERASE FUNCTION, HYPOTHETICAL (EUROFUNG)"/>
    <property type="match status" value="1"/>
</dbReference>
<reference evidence="2 3" key="1">
    <citation type="submission" date="2014-10" db="EMBL/GenBank/DDBJ databases">
        <title>Genome sequence of Novosphingobium malaysiense MUSC 273(T).</title>
        <authorList>
            <person name="Lee L.-H."/>
        </authorList>
    </citation>
    <scope>NUCLEOTIDE SEQUENCE [LARGE SCALE GENOMIC DNA]</scope>
    <source>
        <strain evidence="2 3">MUSC 273</strain>
    </source>
</reference>
<dbReference type="RefSeq" id="WP_039286943.1">
    <property type="nucleotide sequence ID" value="NZ_JTDI01000005.1"/>
</dbReference>
<feature type="domain" description="Aminotransferase class I/classII large" evidence="1">
    <location>
        <begin position="68"/>
        <end position="372"/>
    </location>
</feature>
<dbReference type="Pfam" id="PF00155">
    <property type="entry name" value="Aminotran_1_2"/>
    <property type="match status" value="1"/>
</dbReference>
<dbReference type="InterPro" id="IPR004839">
    <property type="entry name" value="Aminotransferase_I/II_large"/>
</dbReference>
<dbReference type="PANTHER" id="PTHR43510">
    <property type="entry name" value="AMINOTRANSFERASE FUNCTION, HYPOTHETICAL (EUROFUNG)"/>
    <property type="match status" value="1"/>
</dbReference>
<evidence type="ECO:0000259" key="1">
    <source>
        <dbReference type="Pfam" id="PF00155"/>
    </source>
</evidence>
<dbReference type="InterPro" id="IPR015421">
    <property type="entry name" value="PyrdxlP-dep_Trfase_major"/>
</dbReference>
<accession>A0A0B1ZIF4</accession>
<protein>
    <submittedName>
        <fullName evidence="2">Aminotransferase</fullName>
    </submittedName>
</protein>
<dbReference type="GO" id="GO:0008483">
    <property type="term" value="F:transaminase activity"/>
    <property type="evidence" value="ECO:0007669"/>
    <property type="project" value="UniProtKB-KW"/>
</dbReference>
<dbReference type="Proteomes" id="UP000031057">
    <property type="component" value="Unassembled WGS sequence"/>
</dbReference>
<keyword evidence="2" id="KW-0032">Aminotransferase</keyword>
<dbReference type="SUPFAM" id="SSF53383">
    <property type="entry name" value="PLP-dependent transferases"/>
    <property type="match status" value="1"/>
</dbReference>
<gene>
    <name evidence="2" type="ORF">LK12_16925</name>
</gene>
<comment type="caution">
    <text evidence="2">The sequence shown here is derived from an EMBL/GenBank/DDBJ whole genome shotgun (WGS) entry which is preliminary data.</text>
</comment>
<dbReference type="Gene3D" id="3.90.1150.10">
    <property type="entry name" value="Aspartate Aminotransferase, domain 1"/>
    <property type="match status" value="1"/>
</dbReference>
<organism evidence="2 3">
    <name type="scientific">Novosphingobium malaysiense</name>
    <dbReference type="NCBI Taxonomy" id="1348853"/>
    <lineage>
        <taxon>Bacteria</taxon>
        <taxon>Pseudomonadati</taxon>
        <taxon>Pseudomonadota</taxon>
        <taxon>Alphaproteobacteria</taxon>
        <taxon>Sphingomonadales</taxon>
        <taxon>Sphingomonadaceae</taxon>
        <taxon>Novosphingobium</taxon>
    </lineage>
</organism>
<dbReference type="Gene3D" id="3.40.640.10">
    <property type="entry name" value="Type I PLP-dependent aspartate aminotransferase-like (Major domain)"/>
    <property type="match status" value="1"/>
</dbReference>